<dbReference type="InterPro" id="IPR000246">
    <property type="entry name" value="Peptidase_T2"/>
</dbReference>
<proteinExistence type="predicted"/>
<evidence type="ECO:0000313" key="2">
    <source>
        <dbReference type="Proteomes" id="UP001597521"/>
    </source>
</evidence>
<accession>A0ABW5QH01</accession>
<gene>
    <name evidence="1" type="ORF">ACFSX5_02265</name>
</gene>
<dbReference type="Gene3D" id="3.60.20.30">
    <property type="entry name" value="(Glycosyl)asparaginase"/>
    <property type="match status" value="1"/>
</dbReference>
<dbReference type="CDD" id="cd04512">
    <property type="entry name" value="Ntn_Asparaginase_2_like"/>
    <property type="match status" value="1"/>
</dbReference>
<evidence type="ECO:0000313" key="1">
    <source>
        <dbReference type="EMBL" id="MFD2646614.1"/>
    </source>
</evidence>
<dbReference type="Proteomes" id="UP001597521">
    <property type="component" value="Unassembled WGS sequence"/>
</dbReference>
<keyword evidence="2" id="KW-1185">Reference proteome</keyword>
<dbReference type="EMBL" id="JBHUNP010000001">
    <property type="protein sequence ID" value="MFD2646614.1"/>
    <property type="molecule type" value="Genomic_DNA"/>
</dbReference>
<dbReference type="PANTHER" id="PTHR10188:SF6">
    <property type="entry name" value="N(4)-(BETA-N-ACETYLGLUCOSAMINYL)-L-ASPARAGINASE"/>
    <property type="match status" value="1"/>
</dbReference>
<comment type="caution">
    <text evidence="1">The sequence shown here is derived from an EMBL/GenBank/DDBJ whole genome shotgun (WGS) entry which is preliminary data.</text>
</comment>
<dbReference type="SUPFAM" id="SSF56235">
    <property type="entry name" value="N-terminal nucleophile aminohydrolases (Ntn hydrolases)"/>
    <property type="match status" value="1"/>
</dbReference>
<organism evidence="1 2">
    <name type="scientific">Devosia albogilva</name>
    <dbReference type="NCBI Taxonomy" id="429726"/>
    <lineage>
        <taxon>Bacteria</taxon>
        <taxon>Pseudomonadati</taxon>
        <taxon>Pseudomonadota</taxon>
        <taxon>Alphaproteobacteria</taxon>
        <taxon>Hyphomicrobiales</taxon>
        <taxon>Devosiaceae</taxon>
        <taxon>Devosia</taxon>
    </lineage>
</organism>
<dbReference type="Pfam" id="PF01112">
    <property type="entry name" value="Asparaginase_2"/>
    <property type="match status" value="1"/>
</dbReference>
<dbReference type="PANTHER" id="PTHR10188">
    <property type="entry name" value="L-ASPARAGINASE"/>
    <property type="match status" value="1"/>
</dbReference>
<sequence>MWSIILHGGAKEIEAEEEEAHRQGCLKALAAGRLILEAGGSAIDAVEAAVRELESDPTFNAGYGSALNAEGQVEMCSAVMEGQDFNVGAVSVLKGVRHPISVARAMLYEEPILISGPGARCFAADQGLELCDPADLIPPQEQQAARTGTHDTVGCIALDTSGRLAVGTSTGGLDGSPAGRVGDSPQPGCGYYADDQIGAVAFSGDGEHIARKMLAARVMHALPGGNPEIVLQEALQQVAEIGGEAGGIVLLPDGRFGWDHNSRDFAVALQSSADAEPRVHTRKQEGIP</sequence>
<protein>
    <submittedName>
        <fullName evidence="1">Isoaspartyl peptidase/L-asparaginase family protein</fullName>
    </submittedName>
</protein>
<reference evidence="2" key="1">
    <citation type="journal article" date="2019" name="Int. J. Syst. Evol. Microbiol.">
        <title>The Global Catalogue of Microorganisms (GCM) 10K type strain sequencing project: providing services to taxonomists for standard genome sequencing and annotation.</title>
        <authorList>
            <consortium name="The Broad Institute Genomics Platform"/>
            <consortium name="The Broad Institute Genome Sequencing Center for Infectious Disease"/>
            <person name="Wu L."/>
            <person name="Ma J."/>
        </authorList>
    </citation>
    <scope>NUCLEOTIDE SEQUENCE [LARGE SCALE GENOMIC DNA]</scope>
    <source>
        <strain evidence="2">CCM 7427</strain>
    </source>
</reference>
<dbReference type="InterPro" id="IPR029055">
    <property type="entry name" value="Ntn_hydrolases_N"/>
</dbReference>
<name>A0ABW5QH01_9HYPH</name>
<dbReference type="RefSeq" id="WP_386835560.1">
    <property type="nucleotide sequence ID" value="NZ_JBHUNP010000001.1"/>
</dbReference>